<keyword evidence="2" id="KW-1185">Reference proteome</keyword>
<proteinExistence type="predicted"/>
<name>A0AAE3ZIL0_9ACTN</name>
<evidence type="ECO:0000313" key="1">
    <source>
        <dbReference type="EMBL" id="MDR7304591.1"/>
    </source>
</evidence>
<accession>A0AAE3ZIL0</accession>
<organism evidence="1 2">
    <name type="scientific">Haloactinomyces albus</name>
    <dbReference type="NCBI Taxonomy" id="1352928"/>
    <lineage>
        <taxon>Bacteria</taxon>
        <taxon>Bacillati</taxon>
        <taxon>Actinomycetota</taxon>
        <taxon>Actinomycetes</taxon>
        <taxon>Actinopolysporales</taxon>
        <taxon>Actinopolysporaceae</taxon>
        <taxon>Haloactinomyces</taxon>
    </lineage>
</organism>
<dbReference type="AlphaFoldDB" id="A0AAE3ZIL0"/>
<protein>
    <submittedName>
        <fullName evidence="1">Site-specific recombinase XerD</fullName>
    </submittedName>
</protein>
<evidence type="ECO:0000313" key="2">
    <source>
        <dbReference type="Proteomes" id="UP001180845"/>
    </source>
</evidence>
<comment type="caution">
    <text evidence="1">The sequence shown here is derived from an EMBL/GenBank/DDBJ whole genome shotgun (WGS) entry which is preliminary data.</text>
</comment>
<gene>
    <name evidence="1" type="ORF">JOF55_004835</name>
</gene>
<sequence>MPAFRDAVMFKTAYAFGLRRHETRMLDTVDFGRNPQGREFGGV</sequence>
<dbReference type="EMBL" id="JAVDXW010000002">
    <property type="protein sequence ID" value="MDR7304591.1"/>
    <property type="molecule type" value="Genomic_DNA"/>
</dbReference>
<dbReference type="Proteomes" id="UP001180845">
    <property type="component" value="Unassembled WGS sequence"/>
</dbReference>
<reference evidence="1" key="1">
    <citation type="submission" date="2023-07" db="EMBL/GenBank/DDBJ databases">
        <title>Sequencing the genomes of 1000 actinobacteria strains.</title>
        <authorList>
            <person name="Klenk H.-P."/>
        </authorList>
    </citation>
    <scope>NUCLEOTIDE SEQUENCE</scope>
    <source>
        <strain evidence="1">DSM 45977</strain>
    </source>
</reference>